<dbReference type="GO" id="GO:0005634">
    <property type="term" value="C:nucleus"/>
    <property type="evidence" value="ECO:0007669"/>
    <property type="project" value="TreeGrafter"/>
</dbReference>
<dbReference type="GO" id="GO:0003712">
    <property type="term" value="F:transcription coregulator activity"/>
    <property type="evidence" value="ECO:0007669"/>
    <property type="project" value="TreeGrafter"/>
</dbReference>
<organism evidence="2 3">
    <name type="scientific">Vigna mungo</name>
    <name type="common">Black gram</name>
    <name type="synonym">Phaseolus mungo</name>
    <dbReference type="NCBI Taxonomy" id="3915"/>
    <lineage>
        <taxon>Eukaryota</taxon>
        <taxon>Viridiplantae</taxon>
        <taxon>Streptophyta</taxon>
        <taxon>Embryophyta</taxon>
        <taxon>Tracheophyta</taxon>
        <taxon>Spermatophyta</taxon>
        <taxon>Magnoliopsida</taxon>
        <taxon>eudicotyledons</taxon>
        <taxon>Gunneridae</taxon>
        <taxon>Pentapetalae</taxon>
        <taxon>rosids</taxon>
        <taxon>fabids</taxon>
        <taxon>Fabales</taxon>
        <taxon>Fabaceae</taxon>
        <taxon>Papilionoideae</taxon>
        <taxon>50 kb inversion clade</taxon>
        <taxon>NPAAA clade</taxon>
        <taxon>indigoferoid/millettioid clade</taxon>
        <taxon>Phaseoleae</taxon>
        <taxon>Vigna</taxon>
    </lineage>
</organism>
<protein>
    <submittedName>
        <fullName evidence="2">Uncharacterized protein</fullName>
    </submittedName>
</protein>
<feature type="region of interest" description="Disordered" evidence="1">
    <location>
        <begin position="24"/>
        <end position="52"/>
    </location>
</feature>
<dbReference type="PANTHER" id="PTHR23335:SF20">
    <property type="entry name" value="CALMODULIN-BINDING TRANSCRIPTION ACTIVATOR 1"/>
    <property type="match status" value="1"/>
</dbReference>
<reference evidence="2 3" key="1">
    <citation type="journal article" date="2023" name="Life. Sci Alliance">
        <title>Evolutionary insights into 3D genome organization and epigenetic landscape of Vigna mungo.</title>
        <authorList>
            <person name="Junaid A."/>
            <person name="Singh B."/>
            <person name="Bhatia S."/>
        </authorList>
    </citation>
    <scope>NUCLEOTIDE SEQUENCE [LARGE SCALE GENOMIC DNA]</scope>
    <source>
        <strain evidence="2">Urdbean</strain>
    </source>
</reference>
<evidence type="ECO:0000313" key="2">
    <source>
        <dbReference type="EMBL" id="WVZ22573.1"/>
    </source>
</evidence>
<dbReference type="EMBL" id="CP144700">
    <property type="protein sequence ID" value="WVZ22573.1"/>
    <property type="molecule type" value="Genomic_DNA"/>
</dbReference>
<name>A0AAQ3P6P3_VIGMU</name>
<dbReference type="AlphaFoldDB" id="A0AAQ3P6P3"/>
<dbReference type="GO" id="GO:0003690">
    <property type="term" value="F:double-stranded DNA binding"/>
    <property type="evidence" value="ECO:0007669"/>
    <property type="project" value="TreeGrafter"/>
</dbReference>
<evidence type="ECO:0000256" key="1">
    <source>
        <dbReference type="SAM" id="MobiDB-lite"/>
    </source>
</evidence>
<dbReference type="GO" id="GO:0006357">
    <property type="term" value="P:regulation of transcription by RNA polymerase II"/>
    <property type="evidence" value="ECO:0007669"/>
    <property type="project" value="TreeGrafter"/>
</dbReference>
<feature type="compositionally biased region" description="Basic and acidic residues" evidence="1">
    <location>
        <begin position="24"/>
        <end position="51"/>
    </location>
</feature>
<dbReference type="Proteomes" id="UP001374535">
    <property type="component" value="Chromosome 1"/>
</dbReference>
<keyword evidence="3" id="KW-1185">Reference proteome</keyword>
<dbReference type="PANTHER" id="PTHR23335">
    <property type="entry name" value="CALMODULIN-BINDING TRANSCRIPTION ACTIVATOR CAMTA"/>
    <property type="match status" value="1"/>
</dbReference>
<sequence>MQEIREIVQEIKDMLQELINGGRGSERSEKFVMKGKKEEKTGRNTVKDSLHNIKKGKKFSEEEYLANDEEKKEDIHGVVKLDKEGEELLRHGVKTVVSRSNRVEVRVSTGASTIAVTDPYPEIPDVIILADLASSNCHKGISNFHADSLLTSHLELLIVEEGKDGRKETSGMEAGQTVLERTVILVLYGDKPNVTYLKDSLNVVQNATQAAQHDDDDDEFAWSDQQALSFLASRMNKSRQGEGLASAAAIQIQKNSQGWKKRKELLIIRQRIIKVQVHVRGHWVRMQVVVSWFPSYDNKLMKMNHGYKLHYPNLEDKVVLQQHAMMGYNVYDRRKQIKK</sequence>
<accession>A0AAQ3P6P3</accession>
<dbReference type="Gene3D" id="1.20.5.190">
    <property type="match status" value="1"/>
</dbReference>
<proteinExistence type="predicted"/>
<evidence type="ECO:0000313" key="3">
    <source>
        <dbReference type="Proteomes" id="UP001374535"/>
    </source>
</evidence>
<gene>
    <name evidence="2" type="ORF">V8G54_001117</name>
</gene>